<feature type="region of interest" description="Disordered" evidence="1">
    <location>
        <begin position="1"/>
        <end position="63"/>
    </location>
</feature>
<evidence type="ECO:0000313" key="2">
    <source>
        <dbReference type="EMBL" id="CAB4157287.1"/>
    </source>
</evidence>
<feature type="compositionally biased region" description="Basic residues" evidence="1">
    <location>
        <begin position="23"/>
        <end position="32"/>
    </location>
</feature>
<gene>
    <name evidence="2" type="ORF">UFOVP678_16</name>
</gene>
<dbReference type="EMBL" id="LR796655">
    <property type="protein sequence ID" value="CAB4157287.1"/>
    <property type="molecule type" value="Genomic_DNA"/>
</dbReference>
<name>A0A6J5NES4_9CAUD</name>
<accession>A0A6J5NES4</accession>
<proteinExistence type="predicted"/>
<evidence type="ECO:0000256" key="1">
    <source>
        <dbReference type="SAM" id="MobiDB-lite"/>
    </source>
</evidence>
<protein>
    <submittedName>
        <fullName evidence="2">Uncharacterized protein</fullName>
    </submittedName>
</protein>
<sequence>MLEVEKQLSTEDAQSSDDGIVLKKQRPKLVRRKVVDGKPVRGRPSNKALAKKKNPGVVGRPPGDAARIAEFRARLLATHGDSVIEKIITTALQDGHPAQGAMLKFCGERLLPLSGFEGKNGGGTPQISINISGLTNTTIEADEVIDNDVTDVTIKDINES</sequence>
<organism evidence="2">
    <name type="scientific">uncultured Caudovirales phage</name>
    <dbReference type="NCBI Taxonomy" id="2100421"/>
    <lineage>
        <taxon>Viruses</taxon>
        <taxon>Duplodnaviria</taxon>
        <taxon>Heunggongvirae</taxon>
        <taxon>Uroviricota</taxon>
        <taxon>Caudoviricetes</taxon>
        <taxon>Peduoviridae</taxon>
        <taxon>Maltschvirus</taxon>
        <taxon>Maltschvirus maltsch</taxon>
    </lineage>
</organism>
<reference evidence="2" key="1">
    <citation type="submission" date="2020-04" db="EMBL/GenBank/DDBJ databases">
        <authorList>
            <person name="Chiriac C."/>
            <person name="Salcher M."/>
            <person name="Ghai R."/>
            <person name="Kavagutti S V."/>
        </authorList>
    </citation>
    <scope>NUCLEOTIDE SEQUENCE</scope>
</reference>